<dbReference type="EMBL" id="JADYXP020000011">
    <property type="protein sequence ID" value="KAL0114316.1"/>
    <property type="molecule type" value="Genomic_DNA"/>
</dbReference>
<evidence type="ECO:0000256" key="1">
    <source>
        <dbReference type="SAM" id="Phobius"/>
    </source>
</evidence>
<gene>
    <name evidence="2" type="ORF">PUN28_011522</name>
</gene>
<evidence type="ECO:0000313" key="3">
    <source>
        <dbReference type="Proteomes" id="UP001430953"/>
    </source>
</evidence>
<feature type="transmembrane region" description="Helical" evidence="1">
    <location>
        <begin position="134"/>
        <end position="154"/>
    </location>
</feature>
<evidence type="ECO:0000313" key="2">
    <source>
        <dbReference type="EMBL" id="KAL0114316.1"/>
    </source>
</evidence>
<keyword evidence="3" id="KW-1185">Reference proteome</keyword>
<feature type="transmembrane region" description="Helical" evidence="1">
    <location>
        <begin position="110"/>
        <end position="128"/>
    </location>
</feature>
<protein>
    <submittedName>
        <fullName evidence="2">Uncharacterized protein</fullName>
    </submittedName>
</protein>
<dbReference type="Proteomes" id="UP001430953">
    <property type="component" value="Unassembled WGS sequence"/>
</dbReference>
<name>A0AAW2FIW1_9HYME</name>
<keyword evidence="1" id="KW-0472">Membrane</keyword>
<dbReference type="AlphaFoldDB" id="A0AAW2FIW1"/>
<keyword evidence="1" id="KW-0812">Transmembrane</keyword>
<comment type="caution">
    <text evidence="2">The sequence shown here is derived from an EMBL/GenBank/DDBJ whole genome shotgun (WGS) entry which is preliminary data.</text>
</comment>
<keyword evidence="1" id="KW-1133">Transmembrane helix</keyword>
<organism evidence="2 3">
    <name type="scientific">Cardiocondyla obscurior</name>
    <dbReference type="NCBI Taxonomy" id="286306"/>
    <lineage>
        <taxon>Eukaryota</taxon>
        <taxon>Metazoa</taxon>
        <taxon>Ecdysozoa</taxon>
        <taxon>Arthropoda</taxon>
        <taxon>Hexapoda</taxon>
        <taxon>Insecta</taxon>
        <taxon>Pterygota</taxon>
        <taxon>Neoptera</taxon>
        <taxon>Endopterygota</taxon>
        <taxon>Hymenoptera</taxon>
        <taxon>Apocrita</taxon>
        <taxon>Aculeata</taxon>
        <taxon>Formicoidea</taxon>
        <taxon>Formicidae</taxon>
        <taxon>Myrmicinae</taxon>
        <taxon>Cardiocondyla</taxon>
    </lineage>
</organism>
<proteinExistence type="predicted"/>
<reference evidence="2 3" key="1">
    <citation type="submission" date="2023-03" db="EMBL/GenBank/DDBJ databases">
        <title>High recombination rates correlate with genetic variation in Cardiocondyla obscurior ants.</title>
        <authorList>
            <person name="Errbii M."/>
        </authorList>
    </citation>
    <scope>NUCLEOTIDE SEQUENCE [LARGE SCALE GENOMIC DNA]</scope>
    <source>
        <strain evidence="2">Alpha-2009</strain>
        <tissue evidence="2">Whole body</tissue>
    </source>
</reference>
<sequence>MIGPARRYPQIISITIVPRWEMYIIAVIERFCKARLPVARAGLKHCEGRIAACWTTRNSRFARIKLNLKICIINCANGKENKEKKKKHFKLYDDFTCLCIINNTNFRTVVCVNLLSFYGAIIHILLPIEFTYSTYYIIFFFFFFFLHCTLAICAKPKVSPHAGGCCPAGFLFNAEPKK</sequence>
<accession>A0AAW2FIW1</accession>